<evidence type="ECO:0000256" key="8">
    <source>
        <dbReference type="ARBA" id="ARBA00023224"/>
    </source>
</evidence>
<comment type="caution">
    <text evidence="10">The sequence shown here is derived from an EMBL/GenBank/DDBJ whole genome shotgun (WGS) entry which is preliminary data.</text>
</comment>
<feature type="transmembrane region" description="Helical" evidence="9">
    <location>
        <begin position="303"/>
        <end position="323"/>
    </location>
</feature>
<evidence type="ECO:0000313" key="10">
    <source>
        <dbReference type="EMBL" id="RLU21035.1"/>
    </source>
</evidence>
<feature type="transmembrane region" description="Helical" evidence="9">
    <location>
        <begin position="131"/>
        <end position="156"/>
    </location>
</feature>
<dbReference type="GO" id="GO:0005886">
    <property type="term" value="C:plasma membrane"/>
    <property type="evidence" value="ECO:0007669"/>
    <property type="project" value="UniProtKB-SubCell"/>
</dbReference>
<keyword evidence="4 9" id="KW-0552">Olfaction</keyword>
<dbReference type="EMBL" id="QOIP01000007">
    <property type="protein sequence ID" value="RLU21035.1"/>
    <property type="molecule type" value="Genomic_DNA"/>
</dbReference>
<comment type="caution">
    <text evidence="9">Lacks conserved residue(s) required for the propagation of feature annotation.</text>
</comment>
<evidence type="ECO:0000256" key="4">
    <source>
        <dbReference type="ARBA" id="ARBA00022725"/>
    </source>
</evidence>
<keyword evidence="6 9" id="KW-0472">Membrane</keyword>
<dbReference type="Pfam" id="PF02949">
    <property type="entry name" value="7tm_6"/>
    <property type="match status" value="1"/>
</dbReference>
<keyword evidence="2 9" id="KW-0716">Sensory transduction</keyword>
<dbReference type="AlphaFoldDB" id="A0A3L8DKQ9"/>
<dbReference type="GO" id="GO:0007165">
    <property type="term" value="P:signal transduction"/>
    <property type="evidence" value="ECO:0007669"/>
    <property type="project" value="UniProtKB-KW"/>
</dbReference>
<dbReference type="OrthoDB" id="7634903at2759"/>
<feature type="transmembrane region" description="Helical" evidence="9">
    <location>
        <begin position="197"/>
        <end position="219"/>
    </location>
</feature>
<organism evidence="10 11">
    <name type="scientific">Ooceraea biroi</name>
    <name type="common">Clonal raider ant</name>
    <name type="synonym">Cerapachys biroi</name>
    <dbReference type="NCBI Taxonomy" id="2015173"/>
    <lineage>
        <taxon>Eukaryota</taxon>
        <taxon>Metazoa</taxon>
        <taxon>Ecdysozoa</taxon>
        <taxon>Arthropoda</taxon>
        <taxon>Hexapoda</taxon>
        <taxon>Insecta</taxon>
        <taxon>Pterygota</taxon>
        <taxon>Neoptera</taxon>
        <taxon>Endopterygota</taxon>
        <taxon>Hymenoptera</taxon>
        <taxon>Apocrita</taxon>
        <taxon>Aculeata</taxon>
        <taxon>Formicoidea</taxon>
        <taxon>Formicidae</taxon>
        <taxon>Dorylinae</taxon>
        <taxon>Ooceraea</taxon>
    </lineage>
</organism>
<evidence type="ECO:0000256" key="1">
    <source>
        <dbReference type="ARBA" id="ARBA00004141"/>
    </source>
</evidence>
<reference evidence="10 11" key="1">
    <citation type="journal article" date="2018" name="Genome Res.">
        <title>The genomic architecture and molecular evolution of ant odorant receptors.</title>
        <authorList>
            <person name="McKenzie S.K."/>
            <person name="Kronauer D.J.C."/>
        </authorList>
    </citation>
    <scope>NUCLEOTIDE SEQUENCE [LARGE SCALE GENOMIC DNA]</scope>
    <source>
        <strain evidence="10">Clonal line C1</strain>
    </source>
</reference>
<dbReference type="PANTHER" id="PTHR21137:SF42">
    <property type="entry name" value="ODORANT RECEPTOR 83A"/>
    <property type="match status" value="1"/>
</dbReference>
<feature type="transmembrane region" description="Helical" evidence="9">
    <location>
        <begin position="266"/>
        <end position="291"/>
    </location>
</feature>
<dbReference type="Proteomes" id="UP000279307">
    <property type="component" value="Chromosome 7"/>
</dbReference>
<evidence type="ECO:0000313" key="11">
    <source>
        <dbReference type="Proteomes" id="UP000279307"/>
    </source>
</evidence>
<evidence type="ECO:0000256" key="3">
    <source>
        <dbReference type="ARBA" id="ARBA00022692"/>
    </source>
</evidence>
<evidence type="ECO:0000256" key="6">
    <source>
        <dbReference type="ARBA" id="ARBA00023136"/>
    </source>
</evidence>
<protein>
    <recommendedName>
        <fullName evidence="9">Odorant receptor</fullName>
    </recommendedName>
</protein>
<dbReference type="InterPro" id="IPR004117">
    <property type="entry name" value="7tm6_olfct_rcpt"/>
</dbReference>
<comment type="similarity">
    <text evidence="9">Belongs to the insect chemoreceptor superfamily. Heteromeric odorant receptor channel (TC 1.A.69) family.</text>
</comment>
<keyword evidence="3 9" id="KW-0812">Transmembrane</keyword>
<comment type="subcellular location">
    <subcellularLocation>
        <location evidence="9">Cell membrane</location>
        <topology evidence="9">Multi-pass membrane protein</topology>
    </subcellularLocation>
    <subcellularLocation>
        <location evidence="1">Membrane</location>
        <topology evidence="1">Multi-pass membrane protein</topology>
    </subcellularLocation>
</comment>
<evidence type="ECO:0000256" key="5">
    <source>
        <dbReference type="ARBA" id="ARBA00022989"/>
    </source>
</evidence>
<keyword evidence="8 9" id="KW-0807">Transducer</keyword>
<dbReference type="PANTHER" id="PTHR21137">
    <property type="entry name" value="ODORANT RECEPTOR"/>
    <property type="match status" value="1"/>
</dbReference>
<dbReference type="GO" id="GO:0005549">
    <property type="term" value="F:odorant binding"/>
    <property type="evidence" value="ECO:0007669"/>
    <property type="project" value="InterPro"/>
</dbReference>
<sequence>MDVTTHSAYRDYKWAIELNRISLTFLGVWPENNETKQEKLMSDIRVIVILNIMTWACLFPTLHSLLKIYDDIMSTIDNLQYTLPLLIAVIKLFIIWQKKSDVLPLLNMIKDDWLRPKTSEERNIMIKHARIARIFTIFGFLLMEISALIVLFLPVFGISMRYRTNRTDSGKLLPLQSYYLYDVSNSPLYEITYGLQIFSAVLAGIMYTGTDTFMSLLIFHACGQLENLKTRIRNLDKFNNFADTLSISVKDHIRLIRSVIIIDNTFNLMLLGLLIYFGILFALYGFLFVSIITQGSNLSILRLIYTVVSFLLTFGHMSIYCVLGELLVIQCDGIYDAVCQYEWYNLKPKQARNFLNIMMETRRPLHLTAGKLLPMTIATLCNLLQTSGGYISVLLAHRS</sequence>
<keyword evidence="5 9" id="KW-1133">Transmembrane helix</keyword>
<evidence type="ECO:0000256" key="7">
    <source>
        <dbReference type="ARBA" id="ARBA00023170"/>
    </source>
</evidence>
<name>A0A3L8DKQ9_OOCBI</name>
<proteinExistence type="inferred from homology"/>
<feature type="transmembrane region" description="Helical" evidence="9">
    <location>
        <begin position="78"/>
        <end position="96"/>
    </location>
</feature>
<feature type="transmembrane region" description="Helical" evidence="9">
    <location>
        <begin position="46"/>
        <end position="66"/>
    </location>
</feature>
<accession>A0A3L8DKQ9</accession>
<dbReference type="GO" id="GO:0004984">
    <property type="term" value="F:olfactory receptor activity"/>
    <property type="evidence" value="ECO:0007669"/>
    <property type="project" value="InterPro"/>
</dbReference>
<keyword evidence="7 9" id="KW-0675">Receptor</keyword>
<gene>
    <name evidence="10" type="ORF">DMN91_007651</name>
</gene>
<evidence type="ECO:0000256" key="9">
    <source>
        <dbReference type="RuleBase" id="RU351113"/>
    </source>
</evidence>
<evidence type="ECO:0000256" key="2">
    <source>
        <dbReference type="ARBA" id="ARBA00022606"/>
    </source>
</evidence>